<proteinExistence type="predicted"/>
<keyword evidence="2" id="KW-1185">Reference proteome</keyword>
<dbReference type="InterPro" id="IPR036629">
    <property type="entry name" value="YjbJ_sf"/>
</dbReference>
<dbReference type="Proteomes" id="UP000632828">
    <property type="component" value="Unassembled WGS sequence"/>
</dbReference>
<comment type="caution">
    <text evidence="1">The sequence shown here is derived from an EMBL/GenBank/DDBJ whole genome shotgun (WGS) entry which is preliminary data.</text>
</comment>
<protein>
    <submittedName>
        <fullName evidence="1">CsbD family protein</fullName>
    </submittedName>
</protein>
<dbReference type="SUPFAM" id="SSF69047">
    <property type="entry name" value="Hypothetical protein YjbJ"/>
    <property type="match status" value="1"/>
</dbReference>
<gene>
    <name evidence="1" type="ORF">ICT70_07915</name>
</gene>
<accession>A0A8J6QUQ5</accession>
<organism evidence="1 2">
    <name type="scientific">Pelovirga terrestris</name>
    <dbReference type="NCBI Taxonomy" id="2771352"/>
    <lineage>
        <taxon>Bacteria</taxon>
        <taxon>Pseudomonadati</taxon>
        <taxon>Thermodesulfobacteriota</taxon>
        <taxon>Desulfuromonadia</taxon>
        <taxon>Geobacterales</taxon>
        <taxon>Geobacteraceae</taxon>
        <taxon>Pelovirga</taxon>
    </lineage>
</organism>
<name>A0A8J6QUQ5_9BACT</name>
<dbReference type="RefSeq" id="WP_191155282.1">
    <property type="nucleotide sequence ID" value="NZ_JACWUN010000007.1"/>
</dbReference>
<dbReference type="Gene3D" id="1.10.1470.10">
    <property type="entry name" value="YjbJ"/>
    <property type="match status" value="1"/>
</dbReference>
<evidence type="ECO:0000313" key="2">
    <source>
        <dbReference type="Proteomes" id="UP000632828"/>
    </source>
</evidence>
<evidence type="ECO:0000313" key="1">
    <source>
        <dbReference type="EMBL" id="MBD1400595.1"/>
    </source>
</evidence>
<sequence length="64" mass="7155">MKSGNRDQLEGMLHEMRGRIREAIGKITHNPELMSAGKSEHIIGRIQGNIGQINAMLLPGYKEQ</sequence>
<dbReference type="AlphaFoldDB" id="A0A8J6QUQ5"/>
<dbReference type="EMBL" id="JACWUN010000007">
    <property type="protein sequence ID" value="MBD1400595.1"/>
    <property type="molecule type" value="Genomic_DNA"/>
</dbReference>
<reference evidence="1" key="1">
    <citation type="submission" date="2020-09" db="EMBL/GenBank/DDBJ databases">
        <title>Pelobacter alkaliphilus sp. nov., a novel anaerobic arsenate-reducing bacterium from terrestrial mud volcano.</title>
        <authorList>
            <person name="Khomyakova M.A."/>
            <person name="Merkel A.Y."/>
            <person name="Slobodkin A.I."/>
        </authorList>
    </citation>
    <scope>NUCLEOTIDE SEQUENCE</scope>
    <source>
        <strain evidence="1">M08fum</strain>
    </source>
</reference>